<protein>
    <submittedName>
        <fullName evidence="2">Uncharacterized protein</fullName>
    </submittedName>
</protein>
<accession>A0A133USL0</accession>
<reference evidence="2 3" key="1">
    <citation type="journal article" date="2016" name="Sci. Rep.">
        <title>Metabolic traits of an uncultured archaeal lineage -MSBL1- from brine pools of the Red Sea.</title>
        <authorList>
            <person name="Mwirichia R."/>
            <person name="Alam I."/>
            <person name="Rashid M."/>
            <person name="Vinu M."/>
            <person name="Ba-Alawi W."/>
            <person name="Anthony Kamau A."/>
            <person name="Kamanda Ngugi D."/>
            <person name="Goker M."/>
            <person name="Klenk H.P."/>
            <person name="Bajic V."/>
            <person name="Stingl U."/>
        </authorList>
    </citation>
    <scope>NUCLEOTIDE SEQUENCE [LARGE SCALE GENOMIC DNA]</scope>
    <source>
        <strain evidence="2">SCGC-AAA259I14</strain>
    </source>
</reference>
<dbReference type="AlphaFoldDB" id="A0A133USL0"/>
<feature type="region of interest" description="Disordered" evidence="1">
    <location>
        <begin position="1"/>
        <end position="60"/>
    </location>
</feature>
<evidence type="ECO:0000313" key="3">
    <source>
        <dbReference type="Proteomes" id="UP000070414"/>
    </source>
</evidence>
<dbReference type="Proteomes" id="UP000070414">
    <property type="component" value="Unassembled WGS sequence"/>
</dbReference>
<comment type="caution">
    <text evidence="2">The sequence shown here is derived from an EMBL/GenBank/DDBJ whole genome shotgun (WGS) entry which is preliminary data.</text>
</comment>
<name>A0A133USL0_9EURY</name>
<proteinExistence type="predicted"/>
<organism evidence="2 3">
    <name type="scientific">candidate division MSBL1 archaeon SCGC-AAA259I14</name>
    <dbReference type="NCBI Taxonomy" id="1698268"/>
    <lineage>
        <taxon>Archaea</taxon>
        <taxon>Methanobacteriati</taxon>
        <taxon>Methanobacteriota</taxon>
        <taxon>candidate division MSBL1</taxon>
    </lineage>
</organism>
<dbReference type="EMBL" id="LHXS01000022">
    <property type="protein sequence ID" value="KXA97205.1"/>
    <property type="molecule type" value="Genomic_DNA"/>
</dbReference>
<evidence type="ECO:0000313" key="2">
    <source>
        <dbReference type="EMBL" id="KXA97205.1"/>
    </source>
</evidence>
<keyword evidence="3" id="KW-1185">Reference proteome</keyword>
<sequence>MTCGDETWARGVAMGDGSISRRPEKGPPPCRTGPDRPASPDRALSRRAVNAERWPVDGDR</sequence>
<evidence type="ECO:0000256" key="1">
    <source>
        <dbReference type="SAM" id="MobiDB-lite"/>
    </source>
</evidence>
<gene>
    <name evidence="2" type="ORF">AKJ38_01775</name>
</gene>